<accession>A0A8T1N9S1</accession>
<evidence type="ECO:0000259" key="2">
    <source>
        <dbReference type="Pfam" id="PF13966"/>
    </source>
</evidence>
<gene>
    <name evidence="3" type="ORF">CIPAW_15G073500</name>
</gene>
<dbReference type="Proteomes" id="UP000811609">
    <property type="component" value="Chromosome 15"/>
</dbReference>
<dbReference type="Pfam" id="PF13456">
    <property type="entry name" value="RVT_3"/>
    <property type="match status" value="1"/>
</dbReference>
<evidence type="ECO:0000259" key="1">
    <source>
        <dbReference type="Pfam" id="PF13456"/>
    </source>
</evidence>
<evidence type="ECO:0008006" key="5">
    <source>
        <dbReference type="Google" id="ProtNLM"/>
    </source>
</evidence>
<keyword evidence="4" id="KW-1185">Reference proteome</keyword>
<name>A0A8T1N9S1_CARIL</name>
<sequence length="519" mass="59553">MIGRSKYNTFRGLKEKIWRRICSWKSVLLSTAGKEILIKSVLQAIPAYAMSVFKMPCMLLKEIEAMLSRFWWDHNKPGKGIHWRSWEKLGQVKDKGGLGFRNLVSFNKALLAKQVWRLMQEPTSLVSQVFKHKYYNHSTILGSKIGSSPSHIWRSLWSVLGLVKAGSVWRVGNGEAIRIWHDRWLPRPISYMVQTPINLLDSEAKVVDLINVENRAWKTNMLDAVFNKEDAELIASLPISIRGDNDKLIWVNSCNGRFSVKSAYFLDSDMRRHPFGQPSNNGGGDGQWRKIWHLQVPGKVKLFIWRALNDIIPTKGILARKQIVNEGSCPVCTKEVETVLHVLWSCPAATDVWGEAISPVKKWHIAYEDFSVLWRGLSTRLEAEQLDQIAVVLYQLWKRRNRWVFDNKFQSPSIIYKHATDELEVFKQVGLLQKQQVADTGMQNQERVRVLWEPAGANCYKFNFDATFDKNNNTMGIGGVLRDSRGEAEIMLSAPRAHVPSVFHAECYALIRVMEFAMI</sequence>
<dbReference type="GO" id="GO:0004523">
    <property type="term" value="F:RNA-DNA hybrid ribonuclease activity"/>
    <property type="evidence" value="ECO:0007669"/>
    <property type="project" value="InterPro"/>
</dbReference>
<protein>
    <recommendedName>
        <fullName evidence="5">Reverse transcriptase zinc-binding domain-containing protein</fullName>
    </recommendedName>
</protein>
<feature type="domain" description="RNase H type-1" evidence="1">
    <location>
        <begin position="463"/>
        <end position="518"/>
    </location>
</feature>
<evidence type="ECO:0000313" key="4">
    <source>
        <dbReference type="Proteomes" id="UP000811609"/>
    </source>
</evidence>
<dbReference type="InterPro" id="IPR002156">
    <property type="entry name" value="RNaseH_domain"/>
</dbReference>
<dbReference type="PANTHER" id="PTHR33116">
    <property type="entry name" value="REVERSE TRANSCRIPTASE ZINC-BINDING DOMAIN-CONTAINING PROTEIN-RELATED-RELATED"/>
    <property type="match status" value="1"/>
</dbReference>
<comment type="caution">
    <text evidence="3">The sequence shown here is derived from an EMBL/GenBank/DDBJ whole genome shotgun (WGS) entry which is preliminary data.</text>
</comment>
<reference evidence="3" key="1">
    <citation type="submission" date="2020-12" db="EMBL/GenBank/DDBJ databases">
        <title>WGS assembly of Carya illinoinensis cv. Pawnee.</title>
        <authorList>
            <person name="Platts A."/>
            <person name="Shu S."/>
            <person name="Wright S."/>
            <person name="Barry K."/>
            <person name="Edger P."/>
            <person name="Pires J.C."/>
            <person name="Schmutz J."/>
        </authorList>
    </citation>
    <scope>NUCLEOTIDE SEQUENCE</scope>
    <source>
        <tissue evidence="3">Leaf</tissue>
    </source>
</reference>
<dbReference type="AlphaFoldDB" id="A0A8T1N9S1"/>
<proteinExistence type="predicted"/>
<dbReference type="InterPro" id="IPR026960">
    <property type="entry name" value="RVT-Znf"/>
</dbReference>
<dbReference type="Pfam" id="PF13966">
    <property type="entry name" value="zf-RVT"/>
    <property type="match status" value="1"/>
</dbReference>
<feature type="domain" description="Reverse transcriptase zinc-binding" evidence="2">
    <location>
        <begin position="258"/>
        <end position="353"/>
    </location>
</feature>
<organism evidence="3 4">
    <name type="scientific">Carya illinoinensis</name>
    <name type="common">Pecan</name>
    <dbReference type="NCBI Taxonomy" id="32201"/>
    <lineage>
        <taxon>Eukaryota</taxon>
        <taxon>Viridiplantae</taxon>
        <taxon>Streptophyta</taxon>
        <taxon>Embryophyta</taxon>
        <taxon>Tracheophyta</taxon>
        <taxon>Spermatophyta</taxon>
        <taxon>Magnoliopsida</taxon>
        <taxon>eudicotyledons</taxon>
        <taxon>Gunneridae</taxon>
        <taxon>Pentapetalae</taxon>
        <taxon>rosids</taxon>
        <taxon>fabids</taxon>
        <taxon>Fagales</taxon>
        <taxon>Juglandaceae</taxon>
        <taxon>Carya</taxon>
    </lineage>
</organism>
<dbReference type="PANTHER" id="PTHR33116:SF86">
    <property type="entry name" value="REVERSE TRANSCRIPTASE DOMAIN-CONTAINING PROTEIN"/>
    <property type="match status" value="1"/>
</dbReference>
<dbReference type="EMBL" id="CM031823">
    <property type="protein sequence ID" value="KAG6626752.1"/>
    <property type="molecule type" value="Genomic_DNA"/>
</dbReference>
<evidence type="ECO:0000313" key="3">
    <source>
        <dbReference type="EMBL" id="KAG6626752.1"/>
    </source>
</evidence>
<dbReference type="GO" id="GO:0003676">
    <property type="term" value="F:nucleic acid binding"/>
    <property type="evidence" value="ECO:0007669"/>
    <property type="project" value="InterPro"/>
</dbReference>